<evidence type="ECO:0000256" key="1">
    <source>
        <dbReference type="SAM" id="SignalP"/>
    </source>
</evidence>
<evidence type="ECO:0000313" key="3">
    <source>
        <dbReference type="Proteomes" id="UP000244450"/>
    </source>
</evidence>
<protein>
    <submittedName>
        <fullName evidence="2">Uncharacterized protein</fullName>
    </submittedName>
</protein>
<keyword evidence="1" id="KW-0732">Signal</keyword>
<evidence type="ECO:0000313" key="2">
    <source>
        <dbReference type="EMBL" id="PUZ29390.1"/>
    </source>
</evidence>
<comment type="caution">
    <text evidence="2">The sequence shown here is derived from an EMBL/GenBank/DDBJ whole genome shotgun (WGS) entry which is preliminary data.</text>
</comment>
<keyword evidence="3" id="KW-1185">Reference proteome</keyword>
<reference evidence="2 3" key="1">
    <citation type="submission" date="2018-04" db="EMBL/GenBank/DDBJ databases">
        <title>Chitinophaga fuyangensis sp. nov., isolated from soil in a chemical factory.</title>
        <authorList>
            <person name="Chen K."/>
        </authorList>
    </citation>
    <scope>NUCLEOTIDE SEQUENCE [LARGE SCALE GENOMIC DNA]</scope>
    <source>
        <strain evidence="2 3">LY-1</strain>
    </source>
</reference>
<organism evidence="2 3">
    <name type="scientific">Chitinophaga parva</name>
    <dbReference type="NCBI Taxonomy" id="2169414"/>
    <lineage>
        <taxon>Bacteria</taxon>
        <taxon>Pseudomonadati</taxon>
        <taxon>Bacteroidota</taxon>
        <taxon>Chitinophagia</taxon>
        <taxon>Chitinophagales</taxon>
        <taxon>Chitinophagaceae</taxon>
        <taxon>Chitinophaga</taxon>
    </lineage>
</organism>
<feature type="signal peptide" evidence="1">
    <location>
        <begin position="1"/>
        <end position="25"/>
    </location>
</feature>
<proteinExistence type="predicted"/>
<sequence>MMAMKYSLITAVLLFAGSSSNMANAQNYRREERKGYTVYKVDSINSYYLIYARKADSIYKIVSKRGGNHGDNLVRIAVDSTYNFILHSSLLNRKIGNAVLLLQNTLLVNCFSYDNETRICLEGDSIRDLYNAEDIKGIYFIKIK</sequence>
<name>A0A2T7BP22_9BACT</name>
<dbReference type="EMBL" id="QCYK01000001">
    <property type="protein sequence ID" value="PUZ29390.1"/>
    <property type="molecule type" value="Genomic_DNA"/>
</dbReference>
<dbReference type="AlphaFoldDB" id="A0A2T7BP22"/>
<accession>A0A2T7BP22</accession>
<feature type="chain" id="PRO_5015431974" evidence="1">
    <location>
        <begin position="26"/>
        <end position="144"/>
    </location>
</feature>
<dbReference type="Proteomes" id="UP000244450">
    <property type="component" value="Unassembled WGS sequence"/>
</dbReference>
<gene>
    <name evidence="2" type="ORF">DCC81_08060</name>
</gene>